<reference evidence="7 8" key="1">
    <citation type="submission" date="2019-12" db="EMBL/GenBank/DDBJ databases">
        <title>Genome sequencing and assembly of endphytes of Porphyra tenera.</title>
        <authorList>
            <person name="Park J.M."/>
            <person name="Shin R."/>
            <person name="Jo S.H."/>
        </authorList>
    </citation>
    <scope>NUCLEOTIDE SEQUENCE [LARGE SCALE GENOMIC DNA]</scope>
    <source>
        <strain evidence="7 8">GPM4</strain>
    </source>
</reference>
<comment type="catalytic activity">
    <reaction evidence="3">
        <text>2 GTP = 3',3'-c-di-GMP + 2 diphosphate</text>
        <dbReference type="Rhea" id="RHEA:24898"/>
        <dbReference type="ChEBI" id="CHEBI:33019"/>
        <dbReference type="ChEBI" id="CHEBI:37565"/>
        <dbReference type="ChEBI" id="CHEBI:58805"/>
        <dbReference type="EC" id="2.7.7.65"/>
    </reaction>
</comment>
<protein>
    <recommendedName>
        <fullName evidence="2">diguanylate cyclase</fullName>
        <ecNumber evidence="2">2.7.7.65</ecNumber>
    </recommendedName>
</protein>
<dbReference type="EC" id="2.7.7.65" evidence="2"/>
<dbReference type="Gene3D" id="3.30.70.270">
    <property type="match status" value="1"/>
</dbReference>
<dbReference type="Pfam" id="PF00990">
    <property type="entry name" value="GGDEF"/>
    <property type="match status" value="1"/>
</dbReference>
<keyword evidence="4" id="KW-1133">Transmembrane helix</keyword>
<evidence type="ECO:0000259" key="5">
    <source>
        <dbReference type="PROSITE" id="PS50885"/>
    </source>
</evidence>
<dbReference type="InterPro" id="IPR043128">
    <property type="entry name" value="Rev_trsase/Diguanyl_cyclase"/>
</dbReference>
<organism evidence="7 8">
    <name type="scientific">Paraglaciecola mesophila</name>
    <dbReference type="NCBI Taxonomy" id="197222"/>
    <lineage>
        <taxon>Bacteria</taxon>
        <taxon>Pseudomonadati</taxon>
        <taxon>Pseudomonadota</taxon>
        <taxon>Gammaproteobacteria</taxon>
        <taxon>Alteromonadales</taxon>
        <taxon>Alteromonadaceae</taxon>
        <taxon>Paraglaciecola</taxon>
    </lineage>
</organism>
<dbReference type="SMART" id="SM00267">
    <property type="entry name" value="GGDEF"/>
    <property type="match status" value="1"/>
</dbReference>
<evidence type="ECO:0000259" key="6">
    <source>
        <dbReference type="PROSITE" id="PS50887"/>
    </source>
</evidence>
<dbReference type="AlphaFoldDB" id="A0A857JPW4"/>
<dbReference type="KEGG" id="pmes:FX988_03359"/>
<comment type="cofactor">
    <cofactor evidence="1">
        <name>Mg(2+)</name>
        <dbReference type="ChEBI" id="CHEBI:18420"/>
    </cofactor>
</comment>
<keyword evidence="4" id="KW-0812">Transmembrane</keyword>
<dbReference type="GO" id="GO:0052621">
    <property type="term" value="F:diguanylate cyclase activity"/>
    <property type="evidence" value="ECO:0007669"/>
    <property type="project" value="UniProtKB-EC"/>
</dbReference>
<dbReference type="GO" id="GO:1902201">
    <property type="term" value="P:negative regulation of bacterial-type flagellum-dependent cell motility"/>
    <property type="evidence" value="ECO:0007669"/>
    <property type="project" value="TreeGrafter"/>
</dbReference>
<gene>
    <name evidence="7" type="ORF">FX988_03359</name>
</gene>
<dbReference type="Proteomes" id="UP000464524">
    <property type="component" value="Chromosome"/>
</dbReference>
<name>A0A857JPW4_9ALTE</name>
<dbReference type="EMBL" id="CP047656">
    <property type="protein sequence ID" value="QHJ13101.1"/>
    <property type="molecule type" value="Genomic_DNA"/>
</dbReference>
<dbReference type="SUPFAM" id="SSF55073">
    <property type="entry name" value="Nucleotide cyclase"/>
    <property type="match status" value="1"/>
</dbReference>
<feature type="domain" description="HAMP" evidence="5">
    <location>
        <begin position="331"/>
        <end position="382"/>
    </location>
</feature>
<dbReference type="InterPro" id="IPR050469">
    <property type="entry name" value="Diguanylate_Cyclase"/>
</dbReference>
<dbReference type="GO" id="GO:0007165">
    <property type="term" value="P:signal transduction"/>
    <property type="evidence" value="ECO:0007669"/>
    <property type="project" value="InterPro"/>
</dbReference>
<evidence type="ECO:0000256" key="3">
    <source>
        <dbReference type="ARBA" id="ARBA00034247"/>
    </source>
</evidence>
<dbReference type="GO" id="GO:0005886">
    <property type="term" value="C:plasma membrane"/>
    <property type="evidence" value="ECO:0007669"/>
    <property type="project" value="TreeGrafter"/>
</dbReference>
<dbReference type="FunFam" id="3.30.70.270:FF:000001">
    <property type="entry name" value="Diguanylate cyclase domain protein"/>
    <property type="match status" value="1"/>
</dbReference>
<dbReference type="InterPro" id="IPR000160">
    <property type="entry name" value="GGDEF_dom"/>
</dbReference>
<feature type="transmembrane region" description="Helical" evidence="4">
    <location>
        <begin position="21"/>
        <end position="42"/>
    </location>
</feature>
<dbReference type="InterPro" id="IPR003660">
    <property type="entry name" value="HAMP_dom"/>
</dbReference>
<dbReference type="RefSeq" id="WP_160181226.1">
    <property type="nucleotide sequence ID" value="NZ_CP047656.1"/>
</dbReference>
<feature type="domain" description="GGDEF" evidence="6">
    <location>
        <begin position="418"/>
        <end position="555"/>
    </location>
</feature>
<dbReference type="Gene3D" id="6.10.340.10">
    <property type="match status" value="1"/>
</dbReference>
<evidence type="ECO:0000313" key="7">
    <source>
        <dbReference type="EMBL" id="QHJ13101.1"/>
    </source>
</evidence>
<dbReference type="PANTHER" id="PTHR45138">
    <property type="entry name" value="REGULATORY COMPONENTS OF SENSORY TRANSDUCTION SYSTEM"/>
    <property type="match status" value="1"/>
</dbReference>
<evidence type="ECO:0000256" key="4">
    <source>
        <dbReference type="SAM" id="Phobius"/>
    </source>
</evidence>
<evidence type="ECO:0000313" key="8">
    <source>
        <dbReference type="Proteomes" id="UP000464524"/>
    </source>
</evidence>
<dbReference type="NCBIfam" id="TIGR00254">
    <property type="entry name" value="GGDEF"/>
    <property type="match status" value="1"/>
</dbReference>
<feature type="transmembrane region" description="Helical" evidence="4">
    <location>
        <begin position="311"/>
        <end position="329"/>
    </location>
</feature>
<proteinExistence type="predicted"/>
<evidence type="ECO:0000256" key="1">
    <source>
        <dbReference type="ARBA" id="ARBA00001946"/>
    </source>
</evidence>
<dbReference type="CDD" id="cd01949">
    <property type="entry name" value="GGDEF"/>
    <property type="match status" value="1"/>
</dbReference>
<keyword evidence="8" id="KW-1185">Reference proteome</keyword>
<evidence type="ECO:0000256" key="2">
    <source>
        <dbReference type="ARBA" id="ARBA00012528"/>
    </source>
</evidence>
<dbReference type="OrthoDB" id="5756373at2"/>
<dbReference type="PANTHER" id="PTHR45138:SF9">
    <property type="entry name" value="DIGUANYLATE CYCLASE DGCM-RELATED"/>
    <property type="match status" value="1"/>
</dbReference>
<dbReference type="InterPro" id="IPR029787">
    <property type="entry name" value="Nucleotide_cyclase"/>
</dbReference>
<dbReference type="PROSITE" id="PS50885">
    <property type="entry name" value="HAMP"/>
    <property type="match status" value="1"/>
</dbReference>
<dbReference type="GO" id="GO:0043709">
    <property type="term" value="P:cell adhesion involved in single-species biofilm formation"/>
    <property type="evidence" value="ECO:0007669"/>
    <property type="project" value="TreeGrafter"/>
</dbReference>
<dbReference type="PROSITE" id="PS50887">
    <property type="entry name" value="GGDEF"/>
    <property type="match status" value="1"/>
</dbReference>
<sequence length="563" mass="62685">MTETNTPVASNQAKARISLSSVFALSFISVFVIFISVTLLAYSKLVDFRNILDSIANDSLPQVVFSEQVNNHIATLSAISDGLSFASSEPALRIAERNVHQKIDEIRSLAERREGTQYLDFHLSAIESEILELKTLALHRIKMASLLSSQEQALYALNDRVVKLTTDNRLSKQDIQVLQRWRAAIFEAVALASNAVNLTRLQGIRQSSFKVAEIIDGLYSNIHQFPAAQKPKMQAIVAEFNQIALSENGIFPLQINLLRLSGRVTGGGNFVHSLIADYSRLLNFKSYQLSDSLITQTRRTSVRISEQIQNVGMYVLSALLLLLIIVFFIQNRVVRRLVRLNTVVQDRANGFSNSTHISGNDEISDIADTIDYFAATIEQQKISLQQLSLLDGLTGIPNRRALDERLEHELKLATREKWPLSLLMVDVDFFKPFNDNYGHVAGDEALVSIAQIFESVAKRSGDFAARYGGEEFVFILPNTDQVGARNVASTLLSSVRSANLEHKYNPHTDHITISVGIATCLPGEVKDADYLQRLADHALYAAKQNGRDQAVHYADIINTNSNK</sequence>
<keyword evidence="4" id="KW-0472">Membrane</keyword>
<accession>A0A857JPW4</accession>